<keyword evidence="2" id="KW-0547">Nucleotide-binding</keyword>
<dbReference type="EMBL" id="BART01000003">
    <property type="protein sequence ID" value="GAG60662.1"/>
    <property type="molecule type" value="Genomic_DNA"/>
</dbReference>
<sequence length="281" mass="31613">MEVRLKDLSKDFGKVKAVDNFSIQINDGEFVALLGPSGCGKTTTLLMIAGIYKPTTGGIYFGDKIVNEVLPKDRKIGMVFQSYALYPHMTAFDNITFPLKLLKTPKEEREKRAKEVAKLVQIEELLDRKPAQLSGGQQQRVALCRALIKKPDILLLDEPLSNLDAKLRTLMRAELKRLQRRLGITTIFVTHDQVEAMTMSDKIALLQLGELQQYSSSDELYNRPVNLFVAGFIGSPPMNFIDVSLEQSEEQFLLKNVDITIEISPNIGKLIQSRSQDDEIV</sequence>
<dbReference type="InterPro" id="IPR017871">
    <property type="entry name" value="ABC_transporter-like_CS"/>
</dbReference>
<dbReference type="InterPro" id="IPR003593">
    <property type="entry name" value="AAA+_ATPase"/>
</dbReference>
<feature type="domain" description="ABC transporter" evidence="4">
    <location>
        <begin position="3"/>
        <end position="233"/>
    </location>
</feature>
<name>X0ZRI8_9ZZZZ</name>
<dbReference type="SMART" id="SM00382">
    <property type="entry name" value="AAA"/>
    <property type="match status" value="1"/>
</dbReference>
<comment type="caution">
    <text evidence="5">The sequence shown here is derived from an EMBL/GenBank/DDBJ whole genome shotgun (WGS) entry which is preliminary data.</text>
</comment>
<feature type="non-terminal residue" evidence="5">
    <location>
        <position position="281"/>
    </location>
</feature>
<dbReference type="PANTHER" id="PTHR43875:SF1">
    <property type="entry name" value="OSMOPROTECTIVE COMPOUNDS UPTAKE ATP-BINDING PROTEIN GGTA"/>
    <property type="match status" value="1"/>
</dbReference>
<evidence type="ECO:0000259" key="4">
    <source>
        <dbReference type="PROSITE" id="PS50893"/>
    </source>
</evidence>
<dbReference type="InterPro" id="IPR015855">
    <property type="entry name" value="ABC_transpr_MalK-like"/>
</dbReference>
<dbReference type="GO" id="GO:0016887">
    <property type="term" value="F:ATP hydrolysis activity"/>
    <property type="evidence" value="ECO:0007669"/>
    <property type="project" value="InterPro"/>
</dbReference>
<dbReference type="PROSITE" id="PS00211">
    <property type="entry name" value="ABC_TRANSPORTER_1"/>
    <property type="match status" value="1"/>
</dbReference>
<dbReference type="PANTHER" id="PTHR43875">
    <property type="entry name" value="MALTODEXTRIN IMPORT ATP-BINDING PROTEIN MSMX"/>
    <property type="match status" value="1"/>
</dbReference>
<dbReference type="CDD" id="cd03301">
    <property type="entry name" value="ABC_MalK_N"/>
    <property type="match status" value="1"/>
</dbReference>
<dbReference type="InterPro" id="IPR027417">
    <property type="entry name" value="P-loop_NTPase"/>
</dbReference>
<evidence type="ECO:0000256" key="3">
    <source>
        <dbReference type="ARBA" id="ARBA00022840"/>
    </source>
</evidence>
<dbReference type="InterPro" id="IPR047641">
    <property type="entry name" value="ABC_transpr_MalK/UgpC-like"/>
</dbReference>
<evidence type="ECO:0000313" key="5">
    <source>
        <dbReference type="EMBL" id="GAG60662.1"/>
    </source>
</evidence>
<dbReference type="GO" id="GO:0140359">
    <property type="term" value="F:ABC-type transporter activity"/>
    <property type="evidence" value="ECO:0007669"/>
    <property type="project" value="InterPro"/>
</dbReference>
<organism evidence="5">
    <name type="scientific">marine sediment metagenome</name>
    <dbReference type="NCBI Taxonomy" id="412755"/>
    <lineage>
        <taxon>unclassified sequences</taxon>
        <taxon>metagenomes</taxon>
        <taxon>ecological metagenomes</taxon>
    </lineage>
</organism>
<accession>X0ZRI8</accession>
<evidence type="ECO:0000256" key="2">
    <source>
        <dbReference type="ARBA" id="ARBA00022741"/>
    </source>
</evidence>
<dbReference type="Gene3D" id="3.40.50.300">
    <property type="entry name" value="P-loop containing nucleotide triphosphate hydrolases"/>
    <property type="match status" value="1"/>
</dbReference>
<gene>
    <name evidence="5" type="ORF">S01H4_00033</name>
</gene>
<dbReference type="InterPro" id="IPR003439">
    <property type="entry name" value="ABC_transporter-like_ATP-bd"/>
</dbReference>
<keyword evidence="1" id="KW-0813">Transport</keyword>
<keyword evidence="3" id="KW-0067">ATP-binding</keyword>
<dbReference type="SUPFAM" id="SSF52540">
    <property type="entry name" value="P-loop containing nucleoside triphosphate hydrolases"/>
    <property type="match status" value="1"/>
</dbReference>
<dbReference type="Gene3D" id="2.40.50.100">
    <property type="match status" value="1"/>
</dbReference>
<reference evidence="5" key="1">
    <citation type="journal article" date="2014" name="Front. Microbiol.">
        <title>High frequency of phylogenetically diverse reductive dehalogenase-homologous genes in deep subseafloor sedimentary metagenomes.</title>
        <authorList>
            <person name="Kawai M."/>
            <person name="Futagami T."/>
            <person name="Toyoda A."/>
            <person name="Takaki Y."/>
            <person name="Nishi S."/>
            <person name="Hori S."/>
            <person name="Arai W."/>
            <person name="Tsubouchi T."/>
            <person name="Morono Y."/>
            <person name="Uchiyama I."/>
            <person name="Ito T."/>
            <person name="Fujiyama A."/>
            <person name="Inagaki F."/>
            <person name="Takami H."/>
        </authorList>
    </citation>
    <scope>NUCLEOTIDE SEQUENCE</scope>
    <source>
        <strain evidence="5">Expedition CK06-06</strain>
    </source>
</reference>
<dbReference type="AlphaFoldDB" id="X0ZRI8"/>
<dbReference type="GO" id="GO:0055052">
    <property type="term" value="C:ATP-binding cassette (ABC) transporter complex, substrate-binding subunit-containing"/>
    <property type="evidence" value="ECO:0007669"/>
    <property type="project" value="TreeGrafter"/>
</dbReference>
<proteinExistence type="predicted"/>
<dbReference type="GO" id="GO:0005524">
    <property type="term" value="F:ATP binding"/>
    <property type="evidence" value="ECO:0007669"/>
    <property type="project" value="UniProtKB-KW"/>
</dbReference>
<dbReference type="Pfam" id="PF00005">
    <property type="entry name" value="ABC_tran"/>
    <property type="match status" value="1"/>
</dbReference>
<dbReference type="FunFam" id="3.40.50.300:FF:000042">
    <property type="entry name" value="Maltose/maltodextrin ABC transporter, ATP-binding protein"/>
    <property type="match status" value="1"/>
</dbReference>
<protein>
    <recommendedName>
        <fullName evidence="4">ABC transporter domain-containing protein</fullName>
    </recommendedName>
</protein>
<dbReference type="PROSITE" id="PS50893">
    <property type="entry name" value="ABC_TRANSPORTER_2"/>
    <property type="match status" value="1"/>
</dbReference>
<dbReference type="GO" id="GO:0008643">
    <property type="term" value="P:carbohydrate transport"/>
    <property type="evidence" value="ECO:0007669"/>
    <property type="project" value="InterPro"/>
</dbReference>
<evidence type="ECO:0000256" key="1">
    <source>
        <dbReference type="ARBA" id="ARBA00022448"/>
    </source>
</evidence>